<dbReference type="InterPro" id="IPR011545">
    <property type="entry name" value="DEAD/DEAH_box_helicase_dom"/>
</dbReference>
<comment type="catalytic activity">
    <reaction evidence="10">
        <text>ATP + H2O = ADP + phosphate + H(+)</text>
        <dbReference type="Rhea" id="RHEA:13065"/>
        <dbReference type="ChEBI" id="CHEBI:15377"/>
        <dbReference type="ChEBI" id="CHEBI:15378"/>
        <dbReference type="ChEBI" id="CHEBI:30616"/>
        <dbReference type="ChEBI" id="CHEBI:43474"/>
        <dbReference type="ChEBI" id="CHEBI:456216"/>
        <dbReference type="EC" id="3.6.4.13"/>
    </reaction>
</comment>
<reference evidence="17 18" key="1">
    <citation type="journal article" date="2016" name="Nat. Commun.">
        <title>Extremotolerant tardigrade genome and improved radiotolerance of human cultured cells by tardigrade-unique protein.</title>
        <authorList>
            <person name="Hashimoto T."/>
            <person name="Horikawa D.D."/>
            <person name="Saito Y."/>
            <person name="Kuwahara H."/>
            <person name="Kozuka-Hata H."/>
            <person name="Shin-I T."/>
            <person name="Minakuchi Y."/>
            <person name="Ohishi K."/>
            <person name="Motoyama A."/>
            <person name="Aizu T."/>
            <person name="Enomoto A."/>
            <person name="Kondo K."/>
            <person name="Tanaka S."/>
            <person name="Hara Y."/>
            <person name="Koshikawa S."/>
            <person name="Sagara H."/>
            <person name="Miura T."/>
            <person name="Yokobori S."/>
            <person name="Miyagawa K."/>
            <person name="Suzuki Y."/>
            <person name="Kubo T."/>
            <person name="Oyama M."/>
            <person name="Kohara Y."/>
            <person name="Fujiyama A."/>
            <person name="Arakawa K."/>
            <person name="Katayama T."/>
            <person name="Toyoda A."/>
            <person name="Kunieda T."/>
        </authorList>
    </citation>
    <scope>NUCLEOTIDE SEQUENCE [LARGE SCALE GENOMIC DNA]</scope>
    <source>
        <strain evidence="17 18">YOKOZUNA-1</strain>
    </source>
</reference>
<evidence type="ECO:0000256" key="8">
    <source>
        <dbReference type="ARBA" id="ARBA00023242"/>
    </source>
</evidence>
<evidence type="ECO:0000259" key="16">
    <source>
        <dbReference type="PROSITE" id="PS51195"/>
    </source>
</evidence>
<feature type="domain" description="Helicase ATP-binding" evidence="14">
    <location>
        <begin position="56"/>
        <end position="227"/>
    </location>
</feature>
<dbReference type="GO" id="GO:0003723">
    <property type="term" value="F:RNA binding"/>
    <property type="evidence" value="ECO:0007669"/>
    <property type="project" value="UniProtKB-KW"/>
</dbReference>
<feature type="region of interest" description="Disordered" evidence="13">
    <location>
        <begin position="411"/>
        <end position="490"/>
    </location>
</feature>
<keyword evidence="8" id="KW-0539">Nucleus</keyword>
<evidence type="ECO:0000256" key="2">
    <source>
        <dbReference type="ARBA" id="ARBA00012552"/>
    </source>
</evidence>
<evidence type="ECO:0000256" key="10">
    <source>
        <dbReference type="ARBA" id="ARBA00047984"/>
    </source>
</evidence>
<dbReference type="InterPro" id="IPR014001">
    <property type="entry name" value="Helicase_ATP-bd"/>
</dbReference>
<keyword evidence="7" id="KW-0694">RNA-binding</keyword>
<evidence type="ECO:0000256" key="3">
    <source>
        <dbReference type="ARBA" id="ARBA00022741"/>
    </source>
</evidence>
<evidence type="ECO:0000256" key="12">
    <source>
        <dbReference type="RuleBase" id="RU000492"/>
    </source>
</evidence>
<keyword evidence="6 12" id="KW-0067">ATP-binding</keyword>
<comment type="similarity">
    <text evidence="9">Belongs to the DEAD box helicase family. DDX47/RRP3 subfamily.</text>
</comment>
<feature type="compositionally biased region" description="Basic and acidic residues" evidence="13">
    <location>
        <begin position="411"/>
        <end position="422"/>
    </location>
</feature>
<dbReference type="PANTHER" id="PTHR47959:SF20">
    <property type="entry name" value="RNA HELICASE"/>
    <property type="match status" value="1"/>
</dbReference>
<dbReference type="InterPro" id="IPR001650">
    <property type="entry name" value="Helicase_C-like"/>
</dbReference>
<dbReference type="SMART" id="SM00487">
    <property type="entry name" value="DEXDc"/>
    <property type="match status" value="1"/>
</dbReference>
<dbReference type="PROSITE" id="PS51192">
    <property type="entry name" value="HELICASE_ATP_BIND_1"/>
    <property type="match status" value="1"/>
</dbReference>
<dbReference type="InterPro" id="IPR044765">
    <property type="entry name" value="DDX47/Rrp3_DEADc"/>
</dbReference>
<dbReference type="Pfam" id="PF00270">
    <property type="entry name" value="DEAD"/>
    <property type="match status" value="1"/>
</dbReference>
<keyword evidence="4 12" id="KW-0378">Hydrolase</keyword>
<proteinExistence type="inferred from homology"/>
<dbReference type="SMART" id="SM00490">
    <property type="entry name" value="HELICc"/>
    <property type="match status" value="1"/>
</dbReference>
<feature type="domain" description="DEAD-box RNA helicase Q" evidence="16">
    <location>
        <begin position="25"/>
        <end position="53"/>
    </location>
</feature>
<evidence type="ECO:0000256" key="6">
    <source>
        <dbReference type="ARBA" id="ARBA00022840"/>
    </source>
</evidence>
<dbReference type="FunFam" id="3.40.50.300:FF:000626">
    <property type="entry name" value="probable ATP-dependent RNA helicase DDX47"/>
    <property type="match status" value="1"/>
</dbReference>
<dbReference type="CDD" id="cd18787">
    <property type="entry name" value="SF2_C_DEAD"/>
    <property type="match status" value="1"/>
</dbReference>
<feature type="domain" description="Helicase C-terminal" evidence="15">
    <location>
        <begin position="254"/>
        <end position="398"/>
    </location>
</feature>
<dbReference type="AlphaFoldDB" id="A0A1D1VQW0"/>
<dbReference type="InterPro" id="IPR050079">
    <property type="entry name" value="DEAD_box_RNA_helicase"/>
</dbReference>
<dbReference type="GO" id="GO:0005524">
    <property type="term" value="F:ATP binding"/>
    <property type="evidence" value="ECO:0007669"/>
    <property type="project" value="UniProtKB-KW"/>
</dbReference>
<comment type="caution">
    <text evidence="17">The sequence shown here is derived from an EMBL/GenBank/DDBJ whole genome shotgun (WGS) entry which is preliminary data.</text>
</comment>
<dbReference type="Proteomes" id="UP000186922">
    <property type="component" value="Unassembled WGS sequence"/>
</dbReference>
<dbReference type="EC" id="3.6.4.13" evidence="2"/>
<evidence type="ECO:0000259" key="14">
    <source>
        <dbReference type="PROSITE" id="PS51192"/>
    </source>
</evidence>
<name>A0A1D1VQW0_RAMVA</name>
<comment type="subcellular location">
    <subcellularLocation>
        <location evidence="1">Nucleus</location>
    </subcellularLocation>
</comment>
<evidence type="ECO:0000256" key="1">
    <source>
        <dbReference type="ARBA" id="ARBA00004123"/>
    </source>
</evidence>
<evidence type="ECO:0000256" key="7">
    <source>
        <dbReference type="ARBA" id="ARBA00022884"/>
    </source>
</evidence>
<feature type="short sequence motif" description="Q motif" evidence="11">
    <location>
        <begin position="25"/>
        <end position="53"/>
    </location>
</feature>
<evidence type="ECO:0000256" key="11">
    <source>
        <dbReference type="PROSITE-ProRule" id="PRU00552"/>
    </source>
</evidence>
<dbReference type="OrthoDB" id="10261904at2759"/>
<sequence>MEKPLDDDAAVGESVETIENASEPVTFQSLGVVDVLCEACAALGWNTPTKIQRETLPVALEGKDIIALAETGSGKTGAFAIPIIQSLLAAPQRMYALVLTPTRELALQISQQFLALGSSMGLKCAVIIGGNDLNEQKKELALEPHIIIATPGRLVDHLENMKGFSLKKIKYLVMDEADRILNMDFETEVDKILHAIPKNRKTYLFSATMTTKVAKLQRACLKDPVKVEVSSKYQTVEKLIQNYIFVPLKFKDVYLVHILRELAGCSFMIFCATCNNTQRLAFMLRSLGFTAIPLHGQMSQNKRSGALNKFKGKRSEMLIATDVASRGLDIPHVDVVINFDIPTHSKDYIHRVGRTARAGRAGRSITFVTQYDVELYQRIEHLIGKKLPLYETAEDEVMVWVESVTRAQHHARQEMKELDEKKRGSKRKGNDDAGEDTEQSLGVQQKIKKRMGGRGGKTSGSGGRRGLQNGRGGGLAGGRGGFKKKRGHGH</sequence>
<keyword evidence="3 12" id="KW-0547">Nucleotide-binding</keyword>
<organism evidence="17 18">
    <name type="scientific">Ramazzottius varieornatus</name>
    <name type="common">Water bear</name>
    <name type="synonym">Tardigrade</name>
    <dbReference type="NCBI Taxonomy" id="947166"/>
    <lineage>
        <taxon>Eukaryota</taxon>
        <taxon>Metazoa</taxon>
        <taxon>Ecdysozoa</taxon>
        <taxon>Tardigrada</taxon>
        <taxon>Eutardigrada</taxon>
        <taxon>Parachela</taxon>
        <taxon>Hypsibioidea</taxon>
        <taxon>Ramazzottiidae</taxon>
        <taxon>Ramazzottius</taxon>
    </lineage>
</organism>
<dbReference type="GO" id="GO:0003724">
    <property type="term" value="F:RNA helicase activity"/>
    <property type="evidence" value="ECO:0007669"/>
    <property type="project" value="UniProtKB-EC"/>
</dbReference>
<dbReference type="PROSITE" id="PS00039">
    <property type="entry name" value="DEAD_ATP_HELICASE"/>
    <property type="match status" value="1"/>
</dbReference>
<keyword evidence="5 12" id="KW-0347">Helicase</keyword>
<dbReference type="InterPro" id="IPR000629">
    <property type="entry name" value="RNA-helicase_DEAD-box_CS"/>
</dbReference>
<gene>
    <name evidence="17" type="primary">RvY_13118-1</name>
    <name evidence="17" type="synonym">RvY_13118.1</name>
    <name evidence="17" type="ORF">RvY_13118</name>
</gene>
<dbReference type="GO" id="GO:0016787">
    <property type="term" value="F:hydrolase activity"/>
    <property type="evidence" value="ECO:0007669"/>
    <property type="project" value="UniProtKB-KW"/>
</dbReference>
<dbReference type="GO" id="GO:0005634">
    <property type="term" value="C:nucleus"/>
    <property type="evidence" value="ECO:0007669"/>
    <property type="project" value="UniProtKB-SubCell"/>
</dbReference>
<dbReference type="SUPFAM" id="SSF52540">
    <property type="entry name" value="P-loop containing nucleoside triphosphate hydrolases"/>
    <property type="match status" value="1"/>
</dbReference>
<dbReference type="CDD" id="cd17954">
    <property type="entry name" value="DEADc_DDX47"/>
    <property type="match status" value="1"/>
</dbReference>
<accession>A0A1D1VQW0</accession>
<dbReference type="PANTHER" id="PTHR47959">
    <property type="entry name" value="ATP-DEPENDENT RNA HELICASE RHLE-RELATED"/>
    <property type="match status" value="1"/>
</dbReference>
<dbReference type="Pfam" id="PF00271">
    <property type="entry name" value="Helicase_C"/>
    <property type="match status" value="1"/>
</dbReference>
<protein>
    <recommendedName>
        <fullName evidence="2">RNA helicase</fullName>
        <ecNumber evidence="2">3.6.4.13</ecNumber>
    </recommendedName>
</protein>
<dbReference type="Gene3D" id="3.40.50.300">
    <property type="entry name" value="P-loop containing nucleotide triphosphate hydrolases"/>
    <property type="match status" value="2"/>
</dbReference>
<evidence type="ECO:0000256" key="9">
    <source>
        <dbReference type="ARBA" id="ARBA00024350"/>
    </source>
</evidence>
<evidence type="ECO:0000256" key="5">
    <source>
        <dbReference type="ARBA" id="ARBA00022806"/>
    </source>
</evidence>
<dbReference type="EMBL" id="BDGG01000008">
    <property type="protein sequence ID" value="GAV02573.1"/>
    <property type="molecule type" value="Genomic_DNA"/>
</dbReference>
<evidence type="ECO:0000256" key="4">
    <source>
        <dbReference type="ARBA" id="ARBA00022801"/>
    </source>
</evidence>
<feature type="compositionally biased region" description="Basic residues" evidence="13">
    <location>
        <begin position="481"/>
        <end position="490"/>
    </location>
</feature>
<dbReference type="PROSITE" id="PS51195">
    <property type="entry name" value="Q_MOTIF"/>
    <property type="match status" value="1"/>
</dbReference>
<evidence type="ECO:0000259" key="15">
    <source>
        <dbReference type="PROSITE" id="PS51194"/>
    </source>
</evidence>
<evidence type="ECO:0000313" key="17">
    <source>
        <dbReference type="EMBL" id="GAV02573.1"/>
    </source>
</evidence>
<evidence type="ECO:0000256" key="13">
    <source>
        <dbReference type="SAM" id="MobiDB-lite"/>
    </source>
</evidence>
<dbReference type="STRING" id="947166.A0A1D1VQW0"/>
<dbReference type="GO" id="GO:0005829">
    <property type="term" value="C:cytosol"/>
    <property type="evidence" value="ECO:0007669"/>
    <property type="project" value="TreeGrafter"/>
</dbReference>
<keyword evidence="18" id="KW-1185">Reference proteome</keyword>
<dbReference type="PROSITE" id="PS51194">
    <property type="entry name" value="HELICASE_CTER"/>
    <property type="match status" value="1"/>
</dbReference>
<feature type="compositionally biased region" description="Gly residues" evidence="13">
    <location>
        <begin position="453"/>
        <end position="480"/>
    </location>
</feature>
<dbReference type="InterPro" id="IPR014014">
    <property type="entry name" value="RNA_helicase_DEAD_Q_motif"/>
</dbReference>
<dbReference type="InterPro" id="IPR027417">
    <property type="entry name" value="P-loop_NTPase"/>
</dbReference>
<evidence type="ECO:0000313" key="18">
    <source>
        <dbReference type="Proteomes" id="UP000186922"/>
    </source>
</evidence>